<comment type="similarity">
    <text evidence="8">Belongs to the radical SAM superfamily. Lipoyl synthase family.</text>
</comment>
<feature type="binding site" evidence="8">
    <location>
        <position position="71"/>
    </location>
    <ligand>
        <name>[4Fe-4S] cluster</name>
        <dbReference type="ChEBI" id="CHEBI:49883"/>
        <label>2</label>
        <note>4Fe-4S-S-AdoMet</note>
    </ligand>
</feature>
<evidence type="ECO:0000256" key="2">
    <source>
        <dbReference type="ARBA" id="ARBA00022679"/>
    </source>
</evidence>
<evidence type="ECO:0000256" key="5">
    <source>
        <dbReference type="ARBA" id="ARBA00023004"/>
    </source>
</evidence>
<dbReference type="NCBIfam" id="NF009544">
    <property type="entry name" value="PRK12928.1"/>
    <property type="match status" value="1"/>
</dbReference>
<feature type="binding site" evidence="8">
    <location>
        <position position="64"/>
    </location>
    <ligand>
        <name>[4Fe-4S] cluster</name>
        <dbReference type="ChEBI" id="CHEBI:49883"/>
        <label>2</label>
        <note>4Fe-4S-S-AdoMet</note>
    </ligand>
</feature>
<evidence type="ECO:0000259" key="9">
    <source>
        <dbReference type="PROSITE" id="PS51918"/>
    </source>
</evidence>
<dbReference type="Proteomes" id="UP000263486">
    <property type="component" value="Unassembled WGS sequence"/>
</dbReference>
<keyword evidence="11" id="KW-1185">Reference proteome</keyword>
<dbReference type="HAMAP" id="MF_00206">
    <property type="entry name" value="Lipoyl_synth"/>
    <property type="match status" value="1"/>
</dbReference>
<evidence type="ECO:0000256" key="1">
    <source>
        <dbReference type="ARBA" id="ARBA00022485"/>
    </source>
</evidence>
<dbReference type="InterPro" id="IPR007197">
    <property type="entry name" value="rSAM"/>
</dbReference>
<keyword evidence="3 8" id="KW-0949">S-adenosyl-L-methionine</keyword>
<keyword evidence="1 8" id="KW-0004">4Fe-4S</keyword>
<keyword evidence="2 8" id="KW-0808">Transferase</keyword>
<evidence type="ECO:0000256" key="6">
    <source>
        <dbReference type="ARBA" id="ARBA00023014"/>
    </source>
</evidence>
<keyword evidence="4 8" id="KW-0479">Metal-binding</keyword>
<dbReference type="SFLD" id="SFLDG01058">
    <property type="entry name" value="lipoyl_synthase_like"/>
    <property type="match status" value="1"/>
</dbReference>
<feature type="binding site" evidence="8">
    <location>
        <position position="43"/>
    </location>
    <ligand>
        <name>[4Fe-4S] cluster</name>
        <dbReference type="ChEBI" id="CHEBI:49883"/>
        <label>1</label>
    </ligand>
</feature>
<dbReference type="SUPFAM" id="SSF102114">
    <property type="entry name" value="Radical SAM enzymes"/>
    <property type="match status" value="1"/>
</dbReference>
<dbReference type="Pfam" id="PF16881">
    <property type="entry name" value="LIAS_N"/>
    <property type="match status" value="1"/>
</dbReference>
<dbReference type="PIRSF" id="PIRSF005963">
    <property type="entry name" value="Lipoyl_synth"/>
    <property type="match status" value="1"/>
</dbReference>
<gene>
    <name evidence="8 10" type="primary">lipA</name>
    <name evidence="10" type="ORF">DYH56_10010</name>
</gene>
<dbReference type="Pfam" id="PF04055">
    <property type="entry name" value="Radical_SAM"/>
    <property type="match status" value="1"/>
</dbReference>
<keyword evidence="8" id="KW-0963">Cytoplasm</keyword>
<sequence>MNNNRVAKPEWLKINLGSVKGFQNIESMLKELNLKTVCKEANCPNRAECYSSGTATFLIMGGVCTRKCKFCNVKDGSPKDLDSDEPKHIAEAVKKLKLNYVVVTSVTRDDLADGGASHFAKVIREIRKIDKDVRIEVLIPDLKGREESLKIVLKAMPEVLNHNIETIPRLYDLIRPEAEYNRSLDILKSAKTTAPKIKTKSGIMLGLGETREEVIEVFKDLREHSCDLLTIGQYLRPSAEHYPVYEYVTPEEFEWYKQKAEEMGFENVASGPLVRSSYKAWQLYND</sequence>
<feature type="binding site" evidence="8">
    <location>
        <position position="49"/>
    </location>
    <ligand>
        <name>[4Fe-4S] cluster</name>
        <dbReference type="ChEBI" id="CHEBI:49883"/>
        <label>1</label>
    </ligand>
</feature>
<dbReference type="InterPro" id="IPR013785">
    <property type="entry name" value="Aldolase_TIM"/>
</dbReference>
<feature type="binding site" evidence="8">
    <location>
        <position position="277"/>
    </location>
    <ligand>
        <name>[4Fe-4S] cluster</name>
        <dbReference type="ChEBI" id="CHEBI:49883"/>
        <label>1</label>
    </ligand>
</feature>
<evidence type="ECO:0000256" key="4">
    <source>
        <dbReference type="ARBA" id="ARBA00022723"/>
    </source>
</evidence>
<organism evidence="10 11">
    <name type="scientific">Psychrilyobacter piezotolerans</name>
    <dbReference type="NCBI Taxonomy" id="2293438"/>
    <lineage>
        <taxon>Bacteria</taxon>
        <taxon>Fusobacteriati</taxon>
        <taxon>Fusobacteriota</taxon>
        <taxon>Fusobacteriia</taxon>
        <taxon>Fusobacteriales</taxon>
        <taxon>Fusobacteriaceae</taxon>
        <taxon>Psychrilyobacter</taxon>
    </lineage>
</organism>
<dbReference type="PANTHER" id="PTHR10949">
    <property type="entry name" value="LIPOYL SYNTHASE"/>
    <property type="match status" value="1"/>
</dbReference>
<comment type="cofactor">
    <cofactor evidence="8">
        <name>[4Fe-4S] cluster</name>
        <dbReference type="ChEBI" id="CHEBI:49883"/>
    </cofactor>
    <text evidence="8">Binds 2 [4Fe-4S] clusters per subunit. One cluster is coordinated with 3 cysteines and an exchangeable S-adenosyl-L-methionine.</text>
</comment>
<evidence type="ECO:0000313" key="10">
    <source>
        <dbReference type="EMBL" id="REI40630.1"/>
    </source>
</evidence>
<comment type="subcellular location">
    <subcellularLocation>
        <location evidence="8">Cytoplasm</location>
    </subcellularLocation>
</comment>
<dbReference type="InterPro" id="IPR058240">
    <property type="entry name" value="rSAM_sf"/>
</dbReference>
<comment type="catalytic activity">
    <reaction evidence="7 8">
        <text>[[Fe-S] cluster scaffold protein carrying a second [4Fe-4S](2+) cluster] + N(6)-octanoyl-L-lysyl-[protein] + 2 oxidized [2Fe-2S]-[ferredoxin] + 2 S-adenosyl-L-methionine + 4 H(+) = [[Fe-S] cluster scaffold protein] + N(6)-[(R)-dihydrolipoyl]-L-lysyl-[protein] + 4 Fe(3+) + 2 hydrogen sulfide + 2 5'-deoxyadenosine + 2 L-methionine + 2 reduced [2Fe-2S]-[ferredoxin]</text>
        <dbReference type="Rhea" id="RHEA:16585"/>
        <dbReference type="Rhea" id="RHEA-COMP:9928"/>
        <dbReference type="Rhea" id="RHEA-COMP:10000"/>
        <dbReference type="Rhea" id="RHEA-COMP:10001"/>
        <dbReference type="Rhea" id="RHEA-COMP:10475"/>
        <dbReference type="Rhea" id="RHEA-COMP:14568"/>
        <dbReference type="Rhea" id="RHEA-COMP:14569"/>
        <dbReference type="ChEBI" id="CHEBI:15378"/>
        <dbReference type="ChEBI" id="CHEBI:17319"/>
        <dbReference type="ChEBI" id="CHEBI:29034"/>
        <dbReference type="ChEBI" id="CHEBI:29919"/>
        <dbReference type="ChEBI" id="CHEBI:33722"/>
        <dbReference type="ChEBI" id="CHEBI:33737"/>
        <dbReference type="ChEBI" id="CHEBI:33738"/>
        <dbReference type="ChEBI" id="CHEBI:57844"/>
        <dbReference type="ChEBI" id="CHEBI:59789"/>
        <dbReference type="ChEBI" id="CHEBI:78809"/>
        <dbReference type="ChEBI" id="CHEBI:83100"/>
        <dbReference type="EC" id="2.8.1.8"/>
    </reaction>
</comment>
<comment type="caution">
    <text evidence="10">The sequence shown here is derived from an EMBL/GenBank/DDBJ whole genome shotgun (WGS) entry which is preliminary data.</text>
</comment>
<keyword evidence="5 8" id="KW-0408">Iron</keyword>
<dbReference type="CDD" id="cd01335">
    <property type="entry name" value="Radical_SAM"/>
    <property type="match status" value="1"/>
</dbReference>
<comment type="function">
    <text evidence="8">Catalyzes the radical-mediated insertion of two sulfur atoms into the C-6 and C-8 positions of the octanoyl moiety bound to the lipoyl domains of lipoate-dependent enzymes, thereby converting the octanoylated domains into lipoylated derivatives.</text>
</comment>
<dbReference type="NCBIfam" id="TIGR00510">
    <property type="entry name" value="lipA"/>
    <property type="match status" value="1"/>
</dbReference>
<dbReference type="InterPro" id="IPR003698">
    <property type="entry name" value="Lipoyl_synth"/>
</dbReference>
<dbReference type="RefSeq" id="WP_114642729.1">
    <property type="nucleotide sequence ID" value="NZ_JAACIO010000017.1"/>
</dbReference>
<dbReference type="PROSITE" id="PS51918">
    <property type="entry name" value="RADICAL_SAM"/>
    <property type="match status" value="1"/>
</dbReference>
<evidence type="ECO:0000313" key="11">
    <source>
        <dbReference type="Proteomes" id="UP000263486"/>
    </source>
</evidence>
<dbReference type="GO" id="GO:0016992">
    <property type="term" value="F:lipoate synthase activity"/>
    <property type="evidence" value="ECO:0007669"/>
    <property type="project" value="UniProtKB-EC"/>
</dbReference>
<feature type="binding site" evidence="8">
    <location>
        <position position="38"/>
    </location>
    <ligand>
        <name>[4Fe-4S] cluster</name>
        <dbReference type="ChEBI" id="CHEBI:49883"/>
        <label>1</label>
    </ligand>
</feature>
<evidence type="ECO:0000256" key="8">
    <source>
        <dbReference type="HAMAP-Rule" id="MF_00206"/>
    </source>
</evidence>
<accession>A0ABX9KFZ7</accession>
<dbReference type="InterPro" id="IPR031691">
    <property type="entry name" value="LIAS_N"/>
</dbReference>
<evidence type="ECO:0000256" key="7">
    <source>
        <dbReference type="ARBA" id="ARBA00047326"/>
    </source>
</evidence>
<proteinExistence type="inferred from homology"/>
<dbReference type="Gene3D" id="3.20.20.70">
    <property type="entry name" value="Aldolase class I"/>
    <property type="match status" value="1"/>
</dbReference>
<keyword evidence="6 8" id="KW-0411">Iron-sulfur</keyword>
<reference evidence="10 11" key="1">
    <citation type="submission" date="2018-08" db="EMBL/GenBank/DDBJ databases">
        <title>Draft genome sequence of Psychrilyobacter sp. strain SD5 isolated from Black Sea water.</title>
        <authorList>
            <person name="Yadav S."/>
            <person name="Villanueva L."/>
            <person name="Damste J.S.S."/>
        </authorList>
    </citation>
    <scope>NUCLEOTIDE SEQUENCE [LARGE SCALE GENOMIC DNA]</scope>
    <source>
        <strain evidence="10 11">SD5</strain>
    </source>
</reference>
<dbReference type="NCBIfam" id="NF004019">
    <property type="entry name" value="PRK05481.1"/>
    <property type="match status" value="1"/>
</dbReference>
<evidence type="ECO:0000256" key="3">
    <source>
        <dbReference type="ARBA" id="ARBA00022691"/>
    </source>
</evidence>
<dbReference type="PANTHER" id="PTHR10949:SF0">
    <property type="entry name" value="LIPOYL SYNTHASE, MITOCHONDRIAL"/>
    <property type="match status" value="1"/>
</dbReference>
<dbReference type="SMART" id="SM00729">
    <property type="entry name" value="Elp3"/>
    <property type="match status" value="1"/>
</dbReference>
<protein>
    <recommendedName>
        <fullName evidence="8">Lipoyl synthase</fullName>
        <ecNumber evidence="8">2.8.1.8</ecNumber>
    </recommendedName>
    <alternativeName>
        <fullName evidence="8">Lip-syn</fullName>
        <shortName evidence="8">LS</shortName>
    </alternativeName>
    <alternativeName>
        <fullName evidence="8">Lipoate synthase</fullName>
    </alternativeName>
    <alternativeName>
        <fullName evidence="8">Lipoic acid synthase</fullName>
    </alternativeName>
    <alternativeName>
        <fullName evidence="8">Sulfur insertion protein LipA</fullName>
    </alternativeName>
</protein>
<feature type="domain" description="Radical SAM core" evidence="9">
    <location>
        <begin position="50"/>
        <end position="266"/>
    </location>
</feature>
<feature type="binding site" evidence="8">
    <location>
        <position position="68"/>
    </location>
    <ligand>
        <name>[4Fe-4S] cluster</name>
        <dbReference type="ChEBI" id="CHEBI:49883"/>
        <label>2</label>
        <note>4Fe-4S-S-AdoMet</note>
    </ligand>
</feature>
<comment type="pathway">
    <text evidence="8">Protein modification; protein lipoylation via endogenous pathway; protein N(6)-(lipoyl)lysine from octanoyl-[acyl-carrier-protein]: step 2/2.</text>
</comment>
<name>A0ABX9KFZ7_9FUSO</name>
<dbReference type="InterPro" id="IPR006638">
    <property type="entry name" value="Elp3/MiaA/NifB-like_rSAM"/>
</dbReference>
<dbReference type="SFLD" id="SFLDF00271">
    <property type="entry name" value="lipoyl_synthase"/>
    <property type="match status" value="1"/>
</dbReference>
<dbReference type="EC" id="2.8.1.8" evidence="8"/>
<dbReference type="EMBL" id="QUAJ01000017">
    <property type="protein sequence ID" value="REI40630.1"/>
    <property type="molecule type" value="Genomic_DNA"/>
</dbReference>
<dbReference type="SFLD" id="SFLDS00029">
    <property type="entry name" value="Radical_SAM"/>
    <property type="match status" value="1"/>
</dbReference>